<dbReference type="RefSeq" id="WP_262623483.1">
    <property type="nucleotide sequence ID" value="NZ_JAOQKI010000005.1"/>
</dbReference>
<evidence type="ECO:0000313" key="2">
    <source>
        <dbReference type="EMBL" id="MCU6716465.1"/>
    </source>
</evidence>
<keyword evidence="3" id="KW-1185">Reference proteome</keyword>
<keyword evidence="1" id="KW-0472">Membrane</keyword>
<accession>A0ABT2SBN7</accession>
<keyword evidence="1" id="KW-0812">Transmembrane</keyword>
<gene>
    <name evidence="2" type="ORF">OCV43_04120</name>
</gene>
<organism evidence="2 3">
    <name type="scientific">Roseburia amylophila</name>
    <dbReference type="NCBI Taxonomy" id="2981794"/>
    <lineage>
        <taxon>Bacteria</taxon>
        <taxon>Bacillati</taxon>
        <taxon>Bacillota</taxon>
        <taxon>Clostridia</taxon>
        <taxon>Lachnospirales</taxon>
        <taxon>Lachnospiraceae</taxon>
        <taxon>Roseburia</taxon>
    </lineage>
</organism>
<feature type="transmembrane region" description="Helical" evidence="1">
    <location>
        <begin position="22"/>
        <end position="44"/>
    </location>
</feature>
<sequence>GLTIQIMVQGNLPPEKSTAICIISYVISIILGILGALLTTGKIVIKNKNVRSTLKIIETMSLFLLTCLCVVGRRFFGRRGAVLFNALGKQKSSVFFWCCIMVATMLFAFMSAFVRVDIIVRPDFYKSRNENSK</sequence>
<keyword evidence="1" id="KW-1133">Transmembrane helix</keyword>
<feature type="transmembrane region" description="Helical" evidence="1">
    <location>
        <begin position="56"/>
        <end position="74"/>
    </location>
</feature>
<comment type="caution">
    <text evidence="2">The sequence shown here is derived from an EMBL/GenBank/DDBJ whole genome shotgun (WGS) entry which is preliminary data.</text>
</comment>
<evidence type="ECO:0008006" key="4">
    <source>
        <dbReference type="Google" id="ProtNLM"/>
    </source>
</evidence>
<name>A0ABT2SBN7_9FIRM</name>
<dbReference type="Proteomes" id="UP001209666">
    <property type="component" value="Unassembled WGS sequence"/>
</dbReference>
<dbReference type="EMBL" id="JAOQKI010000005">
    <property type="protein sequence ID" value="MCU6716465.1"/>
    <property type="molecule type" value="Genomic_DNA"/>
</dbReference>
<evidence type="ECO:0000313" key="3">
    <source>
        <dbReference type="Proteomes" id="UP001209666"/>
    </source>
</evidence>
<evidence type="ECO:0000256" key="1">
    <source>
        <dbReference type="SAM" id="Phobius"/>
    </source>
</evidence>
<feature type="non-terminal residue" evidence="2">
    <location>
        <position position="1"/>
    </location>
</feature>
<feature type="transmembrane region" description="Helical" evidence="1">
    <location>
        <begin position="94"/>
        <end position="118"/>
    </location>
</feature>
<protein>
    <recommendedName>
        <fullName evidence="4">ABC transporter permease</fullName>
    </recommendedName>
</protein>
<proteinExistence type="predicted"/>
<reference evidence="2 3" key="1">
    <citation type="journal article" date="2021" name="ISME Commun">
        <title>Automated analysis of genomic sequences facilitates high-throughput and comprehensive description of bacteria.</title>
        <authorList>
            <person name="Hitch T.C.A."/>
        </authorList>
    </citation>
    <scope>NUCLEOTIDE SEQUENCE [LARGE SCALE GENOMIC DNA]</scope>
    <source>
        <strain evidence="2 3">Sanger_19</strain>
    </source>
</reference>